<dbReference type="SUPFAM" id="SSF55874">
    <property type="entry name" value="ATPase domain of HSP90 chaperone/DNA topoisomerase II/histidine kinase"/>
    <property type="match status" value="1"/>
</dbReference>
<gene>
    <name evidence="12" type="ORF">E3W66_05410</name>
</gene>
<evidence type="ECO:0000256" key="4">
    <source>
        <dbReference type="ARBA" id="ARBA00022679"/>
    </source>
</evidence>
<evidence type="ECO:0000259" key="10">
    <source>
        <dbReference type="PROSITE" id="PS50109"/>
    </source>
</evidence>
<feature type="domain" description="Histidine kinase" evidence="10">
    <location>
        <begin position="763"/>
        <end position="975"/>
    </location>
</feature>
<keyword evidence="6" id="KW-0418">Kinase</keyword>
<dbReference type="InterPro" id="IPR004358">
    <property type="entry name" value="Sig_transdc_His_kin-like_C"/>
</dbReference>
<feature type="transmembrane region" description="Helical" evidence="9">
    <location>
        <begin position="400"/>
        <end position="420"/>
    </location>
</feature>
<accession>A0A4Y8UG50</accession>
<dbReference type="InterPro" id="IPR005467">
    <property type="entry name" value="His_kinase_dom"/>
</dbReference>
<feature type="transmembrane region" description="Helical" evidence="9">
    <location>
        <begin position="373"/>
        <end position="394"/>
    </location>
</feature>
<feature type="transmembrane region" description="Helical" evidence="9">
    <location>
        <begin position="189"/>
        <end position="212"/>
    </location>
</feature>
<dbReference type="Pfam" id="PF02518">
    <property type="entry name" value="HATPase_c"/>
    <property type="match status" value="1"/>
</dbReference>
<evidence type="ECO:0000256" key="6">
    <source>
        <dbReference type="ARBA" id="ARBA00022777"/>
    </source>
</evidence>
<dbReference type="OrthoDB" id="9764438at2"/>
<dbReference type="EMBL" id="SPIA01000002">
    <property type="protein sequence ID" value="TFH67690.1"/>
    <property type="molecule type" value="Genomic_DNA"/>
</dbReference>
<feature type="transmembrane region" description="Helical" evidence="9">
    <location>
        <begin position="126"/>
        <end position="148"/>
    </location>
</feature>
<feature type="transmembrane region" description="Helical" evidence="9">
    <location>
        <begin position="427"/>
        <end position="450"/>
    </location>
</feature>
<feature type="domain" description="PAS" evidence="11">
    <location>
        <begin position="636"/>
        <end position="674"/>
    </location>
</feature>
<dbReference type="AlphaFoldDB" id="A0A4Y8UG50"/>
<dbReference type="PANTHER" id="PTHR43065:SF10">
    <property type="entry name" value="PEROXIDE STRESS-ACTIVATED HISTIDINE KINASE MAK3"/>
    <property type="match status" value="1"/>
</dbReference>
<feature type="transmembrane region" description="Helical" evidence="9">
    <location>
        <begin position="319"/>
        <end position="345"/>
    </location>
</feature>
<feature type="transmembrane region" description="Helical" evidence="9">
    <location>
        <begin position="240"/>
        <end position="263"/>
    </location>
</feature>
<keyword evidence="4" id="KW-0808">Transferase</keyword>
<dbReference type="PROSITE" id="PS50112">
    <property type="entry name" value="PAS"/>
    <property type="match status" value="1"/>
</dbReference>
<sequence>MPSIYNSATVAGAVMTANDWSLWLYVAGALGAVGTLLWWLLGAARASLLNALLPLTLVTSHGVLLSGGVVEMAGRYGFGAVIALFGFTFIFALSPILLEPIRRLQRVVRFANAVDFLTFRYRGRAVSLLASAGLALTSLPLLQGQFILITDLLTQLLGDYALLTTSLLVLLIATTCWLLLPRRRRPARLALMAICGAALVLVTAAISLTLAIPQFGGLTALNEWVVASGQQQVIHRTEDAYPLFVLFLAASIVLPANFLVALSDRIKPSQVRQMAWSYPLLLLLITVASLPLMWSGLALKLDAPLQSYLFALPLALGSAPLAAAAALTIIATALLCSASLSAILARMLLNSAVLPSVNVAQIHNLNGWISRRIVNIAIAIALLALAITNLSVNASLTDHYLVSFVGLAQFVPGLIAASYLPALGRKGFLTGLLLGLAVWLIGLWLPLMAGEQPLLQFASGATLTATLEHWPLWALLASMANLTGCALTTIVTRRNPEERFFANLCMVDNVYIPGRVNLNVDNVEQMRQALAGVLGSAADEELEAALQQLGLCASEQRPAKLRQLRDRLARELSLRIGHYAASRLMEQALPITEQHFQRRPDSGEDLNRIESMLAVNSRELTGIASELNRLRVHHAELVEALPVGVISVDSGGEILLWNRKMAELSGLSRDQVIGAHYGKLPSSWRDLVAQLLASAQPTLSSQPLQSSSEPRWFNLQRSQGSIHGGEEASEQLLVVEEVTESVRLTQQTIDRDRLASIGRFAAGVAHEIGNPVTNISLLAQDLRSDIASPEVERATAQLLEQTQRITTIVQSLIRFSRGDSATETLTVINLAALADEAIRLSPLDASGRRREVRNLIAPQATVEADRHQLLQVLINLLRNADQASPADTTITLTGRVFEDCYQLDIIDAGSGVPDALLHRVYEPFVTSKSPDQGTGLGLWVVYQLMGNIGGDITLFNNVGSAGATARLTFTLPSASAGEL</sequence>
<dbReference type="CDD" id="cd00130">
    <property type="entry name" value="PAS"/>
    <property type="match status" value="1"/>
</dbReference>
<dbReference type="InterPro" id="IPR036097">
    <property type="entry name" value="HisK_dim/P_sf"/>
</dbReference>
<evidence type="ECO:0000256" key="7">
    <source>
        <dbReference type="ARBA" id="ARBA00022840"/>
    </source>
</evidence>
<feature type="transmembrane region" description="Helical" evidence="9">
    <location>
        <begin position="275"/>
        <end position="299"/>
    </location>
</feature>
<keyword evidence="9" id="KW-0472">Membrane</keyword>
<comment type="catalytic activity">
    <reaction evidence="1">
        <text>ATP + protein L-histidine = ADP + protein N-phospho-L-histidine.</text>
        <dbReference type="EC" id="2.7.13.3"/>
    </reaction>
</comment>
<feature type="transmembrane region" description="Helical" evidence="9">
    <location>
        <begin position="160"/>
        <end position="180"/>
    </location>
</feature>
<dbReference type="InterPro" id="IPR036890">
    <property type="entry name" value="HATPase_C_sf"/>
</dbReference>
<evidence type="ECO:0000313" key="13">
    <source>
        <dbReference type="Proteomes" id="UP000298133"/>
    </source>
</evidence>
<keyword evidence="9" id="KW-1133">Transmembrane helix</keyword>
<dbReference type="GO" id="GO:0006355">
    <property type="term" value="P:regulation of DNA-templated transcription"/>
    <property type="evidence" value="ECO:0007669"/>
    <property type="project" value="InterPro"/>
</dbReference>
<dbReference type="PANTHER" id="PTHR43065">
    <property type="entry name" value="SENSOR HISTIDINE KINASE"/>
    <property type="match status" value="1"/>
</dbReference>
<evidence type="ECO:0000256" key="5">
    <source>
        <dbReference type="ARBA" id="ARBA00022741"/>
    </source>
</evidence>
<dbReference type="EC" id="2.7.13.3" evidence="2"/>
<dbReference type="PROSITE" id="PS50109">
    <property type="entry name" value="HIS_KIN"/>
    <property type="match status" value="1"/>
</dbReference>
<dbReference type="SUPFAM" id="SSF55785">
    <property type="entry name" value="PYP-like sensor domain (PAS domain)"/>
    <property type="match status" value="1"/>
</dbReference>
<dbReference type="InterPro" id="IPR038377">
    <property type="entry name" value="Na/Glc_symporter_sf"/>
</dbReference>
<dbReference type="SUPFAM" id="SSF47384">
    <property type="entry name" value="Homodimeric domain of signal transducing histidine kinase"/>
    <property type="match status" value="1"/>
</dbReference>
<evidence type="ECO:0000313" key="12">
    <source>
        <dbReference type="EMBL" id="TFH67690.1"/>
    </source>
</evidence>
<dbReference type="Gene3D" id="3.30.565.10">
    <property type="entry name" value="Histidine kinase-like ATPase, C-terminal domain"/>
    <property type="match status" value="1"/>
</dbReference>
<evidence type="ECO:0000256" key="2">
    <source>
        <dbReference type="ARBA" id="ARBA00012438"/>
    </source>
</evidence>
<evidence type="ECO:0000256" key="9">
    <source>
        <dbReference type="SAM" id="Phobius"/>
    </source>
</evidence>
<dbReference type="PRINTS" id="PR00344">
    <property type="entry name" value="BCTRLSENSOR"/>
</dbReference>
<dbReference type="InterPro" id="IPR003594">
    <property type="entry name" value="HATPase_dom"/>
</dbReference>
<evidence type="ECO:0000256" key="1">
    <source>
        <dbReference type="ARBA" id="ARBA00000085"/>
    </source>
</evidence>
<dbReference type="SMART" id="SM00387">
    <property type="entry name" value="HATPase_c"/>
    <property type="match status" value="1"/>
</dbReference>
<dbReference type="GO" id="GO:0000155">
    <property type="term" value="F:phosphorelay sensor kinase activity"/>
    <property type="evidence" value="ECO:0007669"/>
    <property type="project" value="InterPro"/>
</dbReference>
<dbReference type="InterPro" id="IPR013767">
    <property type="entry name" value="PAS_fold"/>
</dbReference>
<comment type="caution">
    <text evidence="12">The sequence shown here is derived from an EMBL/GenBank/DDBJ whole genome shotgun (WGS) entry which is preliminary data.</text>
</comment>
<feature type="transmembrane region" description="Helical" evidence="9">
    <location>
        <begin position="48"/>
        <end position="70"/>
    </location>
</feature>
<keyword evidence="5" id="KW-0547">Nucleotide-binding</keyword>
<dbReference type="Pfam" id="PF00512">
    <property type="entry name" value="HisKA"/>
    <property type="match status" value="1"/>
</dbReference>
<dbReference type="Proteomes" id="UP000298133">
    <property type="component" value="Unassembled WGS sequence"/>
</dbReference>
<dbReference type="Gene3D" id="1.20.1730.10">
    <property type="entry name" value="Sodium/glucose cotransporter"/>
    <property type="match status" value="1"/>
</dbReference>
<evidence type="ECO:0000256" key="8">
    <source>
        <dbReference type="ARBA" id="ARBA00023012"/>
    </source>
</evidence>
<protein>
    <recommendedName>
        <fullName evidence="2">histidine kinase</fullName>
        <ecNumber evidence="2">2.7.13.3</ecNumber>
    </recommendedName>
</protein>
<dbReference type="Pfam" id="PF00989">
    <property type="entry name" value="PAS"/>
    <property type="match status" value="1"/>
</dbReference>
<evidence type="ECO:0000256" key="3">
    <source>
        <dbReference type="ARBA" id="ARBA00022553"/>
    </source>
</evidence>
<feature type="transmembrane region" description="Helical" evidence="9">
    <location>
        <begin position="76"/>
        <end position="98"/>
    </location>
</feature>
<keyword evidence="13" id="KW-1185">Reference proteome</keyword>
<dbReference type="InterPro" id="IPR035965">
    <property type="entry name" value="PAS-like_dom_sf"/>
</dbReference>
<dbReference type="CDD" id="cd00082">
    <property type="entry name" value="HisKA"/>
    <property type="match status" value="1"/>
</dbReference>
<proteinExistence type="predicted"/>
<keyword evidence="7" id="KW-0067">ATP-binding</keyword>
<keyword evidence="9" id="KW-0812">Transmembrane</keyword>
<name>A0A4Y8UG50_9GAMM</name>
<dbReference type="NCBIfam" id="TIGR00229">
    <property type="entry name" value="sensory_box"/>
    <property type="match status" value="1"/>
</dbReference>
<reference evidence="12 13" key="1">
    <citation type="submission" date="2019-03" db="EMBL/GenBank/DDBJ databases">
        <title>Draft genome of Gammaproteobacteria bacterium LSUCC0057, a member of the SAR92 clade.</title>
        <authorList>
            <person name="Lanclos V.C."/>
            <person name="Doiron C."/>
            <person name="Henson M.W."/>
            <person name="Thrash J.C."/>
        </authorList>
    </citation>
    <scope>NUCLEOTIDE SEQUENCE [LARGE SCALE GENOMIC DNA]</scope>
    <source>
        <strain evidence="12 13">LSUCC0057</strain>
    </source>
</reference>
<keyword evidence="3" id="KW-0597">Phosphoprotein</keyword>
<feature type="transmembrane region" description="Helical" evidence="9">
    <location>
        <begin position="20"/>
        <end position="41"/>
    </location>
</feature>
<dbReference type="Gene3D" id="1.10.287.130">
    <property type="match status" value="1"/>
</dbReference>
<dbReference type="SMART" id="SM00091">
    <property type="entry name" value="PAS"/>
    <property type="match status" value="1"/>
</dbReference>
<keyword evidence="8" id="KW-0902">Two-component regulatory system</keyword>
<dbReference type="SMART" id="SM00388">
    <property type="entry name" value="HisKA"/>
    <property type="match status" value="1"/>
</dbReference>
<dbReference type="InterPro" id="IPR003661">
    <property type="entry name" value="HisK_dim/P_dom"/>
</dbReference>
<organism evidence="12 13">
    <name type="scientific">Gammaproteobacteria bacterium LSUCC0057</name>
    <dbReference type="NCBI Taxonomy" id="2559237"/>
    <lineage>
        <taxon>Bacteria</taxon>
        <taxon>Pseudomonadati</taxon>
        <taxon>Pseudomonadota</taxon>
        <taxon>Gammaproteobacteria</taxon>
        <taxon>Cellvibrionales</taxon>
        <taxon>Porticoccaceae</taxon>
        <taxon>SAR92 clade</taxon>
    </lineage>
</organism>
<dbReference type="InterPro" id="IPR000014">
    <property type="entry name" value="PAS"/>
</dbReference>
<dbReference type="Gene3D" id="3.30.450.20">
    <property type="entry name" value="PAS domain"/>
    <property type="match status" value="1"/>
</dbReference>
<evidence type="ECO:0000259" key="11">
    <source>
        <dbReference type="PROSITE" id="PS50112"/>
    </source>
</evidence>
<dbReference type="GO" id="GO:0005524">
    <property type="term" value="F:ATP binding"/>
    <property type="evidence" value="ECO:0007669"/>
    <property type="project" value="UniProtKB-KW"/>
</dbReference>